<evidence type="ECO:0000313" key="2">
    <source>
        <dbReference type="EMBL" id="NFJ09509.1"/>
    </source>
</evidence>
<protein>
    <recommendedName>
        <fullName evidence="4">HNH endonuclease</fullName>
    </recommendedName>
</protein>
<comment type="caution">
    <text evidence="2">The sequence shown here is derived from an EMBL/GenBank/DDBJ whole genome shotgun (WGS) entry which is preliminary data.</text>
</comment>
<dbReference type="AlphaFoldDB" id="A0A846J6H1"/>
<feature type="coiled-coil region" evidence="1">
    <location>
        <begin position="371"/>
        <end position="398"/>
    </location>
</feature>
<evidence type="ECO:0000256" key="1">
    <source>
        <dbReference type="SAM" id="Coils"/>
    </source>
</evidence>
<evidence type="ECO:0000313" key="3">
    <source>
        <dbReference type="Proteomes" id="UP000480039"/>
    </source>
</evidence>
<dbReference type="EMBL" id="SWQE01000007">
    <property type="protein sequence ID" value="NFJ09509.1"/>
    <property type="molecule type" value="Genomic_DNA"/>
</dbReference>
<reference evidence="2 3" key="1">
    <citation type="submission" date="2019-04" db="EMBL/GenBank/DDBJ databases">
        <title>Genome sequencing of Clostridium botulinum Groups I-IV and Clostridium butyricum.</title>
        <authorList>
            <person name="Brunt J."/>
            <person name="Van Vliet A.H.M."/>
            <person name="Stringer S.C."/>
            <person name="Carter A.T."/>
            <person name="Peck M.W."/>
        </authorList>
    </citation>
    <scope>NUCLEOTIDE SEQUENCE [LARGE SCALE GENOMIC DNA]</scope>
    <source>
        <strain evidence="2 3">Colworth BL30</strain>
    </source>
</reference>
<accession>A0A846J6H1</accession>
<dbReference type="Gene3D" id="1.10.30.50">
    <property type="match status" value="1"/>
</dbReference>
<keyword evidence="1" id="KW-0175">Coiled coil</keyword>
<dbReference type="Proteomes" id="UP000480039">
    <property type="component" value="Unassembled WGS sequence"/>
</dbReference>
<organism evidence="2 3">
    <name type="scientific">Clostridium botulinum</name>
    <dbReference type="NCBI Taxonomy" id="1491"/>
    <lineage>
        <taxon>Bacteria</taxon>
        <taxon>Bacillati</taxon>
        <taxon>Bacillota</taxon>
        <taxon>Clostridia</taxon>
        <taxon>Eubacteriales</taxon>
        <taxon>Clostridiaceae</taxon>
        <taxon>Clostridium</taxon>
    </lineage>
</organism>
<sequence length="400" mass="46889">MSIQIPYKNSAVDSDLKNGTDWTSKDAKYLKIRKKLKDYLCDINSQCCFFCKSKINTGNSNGTIEHILSKSEYSMFTYKPENLTYSCIRCNLLKSASKVLTDEEIKKKMNYTYNTYPFESKSFKIIHPYLDDYDKCITLDDIFYKGIDSEGKGSNTIKLYNLNRLELAENKIKTEPSAFINQFLHLISNGYNLSEEEIESHIDFIFDNIKDNAINISHRPITFIEKFLNTNKKNNAKLISAINILDLNKVDIFKHYRIMIDELESSKQYDYIKIINSTFYNLEEETKLINITEEVLKTISALTRSSERCEELELINISHMFMMITKFDKYSNNEELKIKVSILNKLAYLCMCIGFYNKNENQNVIKSEPNTKRLKEKIKKDKEYLKILKQELKNARRVAQ</sequence>
<name>A0A846J6H1_CLOBO</name>
<proteinExistence type="predicted"/>
<gene>
    <name evidence="2" type="ORF">FC871_13705</name>
</gene>
<evidence type="ECO:0008006" key="4">
    <source>
        <dbReference type="Google" id="ProtNLM"/>
    </source>
</evidence>